<dbReference type="RefSeq" id="WP_306727245.1">
    <property type="nucleotide sequence ID" value="NZ_JAVDDT010000001.1"/>
</dbReference>
<sequence length="766" mass="88358">MQPRPKPDRHCPEPPPASASWLLLLVLLLPATTPAMTLEREEPQPWRLCPAWPPERPPETIGPPPTAETPVDIEADEMDGVLEEYFVYRGDVILRQGTRQLRAEELLYLPQTQEARVRGDVSFLQNDLAFSGVEASFDLGNDSGVFDQAGFRLLDRHARGEAGQLVRQDENTTLLEDLFYTTCPDDNRDWALNARRMHMDHDSGRGVARHLWLEFKGVPFFYSPWLSFPLDDRRKSGFLFPDFGRSERHGTEIALPFYWNIHPQLDSLLTPHHRSERGTQLYTETRYLTRSTRGSLQADYLPDDSVFGDDRYYLQYRQSTRLPANWRVAANIQRVSDTEYFLDLDDSPGARSRTHLPQSLTISQNTDWYRFQSRFRIFQTIDDAIEDSRLPYRELPDMRLDSDLPIGGSGFHAELGNRFTRFERADSLEADRLHLHPRITGRFGTPGWFVQPSIGGQYTRYDLNNPTAETRRNSGAELEPGEDRTLTRSAPVFSLDSGLILERPFADSLHLRQTLEPRLFYLYVPYRDQSAFPRFDTREMDFTFASLFMEDRFIGPDRLGDANQVGVALTSRVLDSRSGRSLLTGSLGQIHHFDDREVGLGSGDPVTTQRSELVGEVQLAPTEAFSARTTVLWDPEDRQTQRSAIQFQYRPEARKVLNLGYRNRRDRLDQVDFSFAWPITDRIRAFGRWNHSLQDDETLERFGGLEYESCCWALRFTTRRHIYNRDGDVDRSFMIQLELKGLGGVGQTVDDFLDESIMGYGYRDYD</sequence>
<accession>A0ABU0W420</accession>
<comment type="caution">
    <text evidence="2">Lacks conserved residue(s) required for the propagation of feature annotation.</text>
</comment>
<evidence type="ECO:0000313" key="4">
    <source>
        <dbReference type="EMBL" id="MDQ2068769.1"/>
    </source>
</evidence>
<comment type="similarity">
    <text evidence="2">Belongs to the LptD family.</text>
</comment>
<proteinExistence type="inferred from homology"/>
<protein>
    <recommendedName>
        <fullName evidence="2">LPS-assembly protein LptD</fullName>
    </recommendedName>
</protein>
<evidence type="ECO:0000256" key="2">
    <source>
        <dbReference type="HAMAP-Rule" id="MF_01411"/>
    </source>
</evidence>
<comment type="subunit">
    <text evidence="2">Component of the lipopolysaccharide transport and assembly complex. Interacts with LptE and LptA.</text>
</comment>
<dbReference type="Pfam" id="PF04453">
    <property type="entry name" value="LptD"/>
    <property type="match status" value="1"/>
</dbReference>
<dbReference type="Proteomes" id="UP001239019">
    <property type="component" value="Unassembled WGS sequence"/>
</dbReference>
<dbReference type="PANTHER" id="PTHR30189">
    <property type="entry name" value="LPS-ASSEMBLY PROTEIN"/>
    <property type="match status" value="1"/>
</dbReference>
<comment type="function">
    <text evidence="2">Together with LptE, is involved in the assembly of lipopolysaccharide (LPS) at the surface of the outer membrane.</text>
</comment>
<reference evidence="4 5" key="1">
    <citation type="submission" date="2023-08" db="EMBL/GenBank/DDBJ databases">
        <title>Whole-genome sequencing of halo(alkali)philic microorganisms from hypersaline lakes.</title>
        <authorList>
            <person name="Sorokin D.Y."/>
            <person name="Abbas B."/>
            <person name="Merkel A.Y."/>
        </authorList>
    </citation>
    <scope>NUCLEOTIDE SEQUENCE [LARGE SCALE GENOMIC DNA]</scope>
    <source>
        <strain evidence="4 5">AB-CW4</strain>
    </source>
</reference>
<dbReference type="PANTHER" id="PTHR30189:SF1">
    <property type="entry name" value="LPS-ASSEMBLY PROTEIN LPTD"/>
    <property type="match status" value="1"/>
</dbReference>
<dbReference type="HAMAP" id="MF_01411">
    <property type="entry name" value="LPS_assembly_LptD"/>
    <property type="match status" value="1"/>
</dbReference>
<keyword evidence="2" id="KW-0732">Signal</keyword>
<feature type="domain" description="LptD C-terminal" evidence="3">
    <location>
        <begin position="310"/>
        <end position="682"/>
    </location>
</feature>
<evidence type="ECO:0000313" key="5">
    <source>
        <dbReference type="Proteomes" id="UP001239019"/>
    </source>
</evidence>
<dbReference type="InterPro" id="IPR050218">
    <property type="entry name" value="LptD"/>
</dbReference>
<keyword evidence="2" id="KW-0472">Membrane</keyword>
<dbReference type="EMBL" id="JAVDDT010000001">
    <property type="protein sequence ID" value="MDQ2068769.1"/>
    <property type="molecule type" value="Genomic_DNA"/>
</dbReference>
<comment type="caution">
    <text evidence="4">The sequence shown here is derived from an EMBL/GenBank/DDBJ whole genome shotgun (WGS) entry which is preliminary data.</text>
</comment>
<evidence type="ECO:0000259" key="3">
    <source>
        <dbReference type="Pfam" id="PF04453"/>
    </source>
</evidence>
<keyword evidence="1 2" id="KW-0998">Cell outer membrane</keyword>
<keyword evidence="5" id="KW-1185">Reference proteome</keyword>
<evidence type="ECO:0000256" key="1">
    <source>
        <dbReference type="ARBA" id="ARBA00023237"/>
    </source>
</evidence>
<comment type="subcellular location">
    <subcellularLocation>
        <location evidence="2">Cell outer membrane</location>
    </subcellularLocation>
</comment>
<name>A0ABU0W420_9GAMM</name>
<dbReference type="InterPro" id="IPR020889">
    <property type="entry name" value="LipoPS_assembly_LptD"/>
</dbReference>
<gene>
    <name evidence="2" type="primary">lptD</name>
    <name evidence="4" type="ORF">RBH19_02635</name>
</gene>
<dbReference type="InterPro" id="IPR007543">
    <property type="entry name" value="LptD_C"/>
</dbReference>
<organism evidence="4 5">
    <name type="scientific">Natronospira bacteriovora</name>
    <dbReference type="NCBI Taxonomy" id="3069753"/>
    <lineage>
        <taxon>Bacteria</taxon>
        <taxon>Pseudomonadati</taxon>
        <taxon>Pseudomonadota</taxon>
        <taxon>Gammaproteobacteria</taxon>
        <taxon>Natronospirales</taxon>
        <taxon>Natronospiraceae</taxon>
        <taxon>Natronospira</taxon>
    </lineage>
</organism>